<sequence length="868" mass="94310">MSRPNPASAIALRRSATVSVASAAIPDLLGVPQLEFVRVCGKEALSELFTYDVYLRAVSSAAEQALAEADPDAMLGLEMTVSIQLEGRGTGLAGGMGAGHREITGVIAEVEQIERADDRRLYRFTLRPWLWLGTLNQDWKPFQNKTVLDILDDVFERYAFSVDKRLDIAAYPKLEWEVQAGESDARFVQRLTEEYGISYFFEHDGGHHRLVLVSELGAYRRFHSSAYHTLAVYPQGFKIDEEHLYRFEPVNRLRTGKVTLNDYDFRQPRANLTEANSQPRDTGHAEFERYEYPGDYTARQDGDRRARIRMEERRARGRRARGVGALRGVVPGCTFTLVNHPNAALNREHLVTSASLDLEDNGGEAGSKQRYRCRVEFDAHPTDEVFRPPRTVEKPRIGGLVRAVVTGPKDQEVWCNEYGSVKVQLEWDRYGRRNEHSSPWVRTVNGWSGNQYGAMHIPRIGEEVLVGFLNGDADRPFIVGRVTNQLNMPPWALPGQHALSGFRGKELFGQRSGHVLVDDSKEQIQAQIASDHQTSQLSVGYLTGIFGNAGRQDKRGEGFDLRTDGQGAVRGGKGLLLSADPQDGAKGGHLDRAGLIDCMGTAHETARSLGEYGAAHEGHGTDAGPQEALAKAVKEWDAGANNHKDAPGAGGQPVLAAYAPAGIAVATPKALTTYAGKHLDTVAKLNQQLTAGQKFVVNAGTGIGLFAHGGDLRAIAHRGELLLQAQKAGITLNAHGDAVFTSTTGDLVFNAGKNIVLMTADGAGIRIGGGKVEIFGPSGVLLHTADYDMLGPASLTGPLPQFSSGDAGRAFQFVRKADGEPIANVPYSLLRADGSAAEGEVDGSGKTPLDSADRIEAVTAHFRRPKLF</sequence>
<accession>A0ABT6AML2</accession>
<dbReference type="EMBL" id="JARJLM010000219">
    <property type="protein sequence ID" value="MDF3833845.1"/>
    <property type="molecule type" value="Genomic_DNA"/>
</dbReference>
<dbReference type="Gene3D" id="4.10.220.110">
    <property type="match status" value="1"/>
</dbReference>
<evidence type="ECO:0000259" key="4">
    <source>
        <dbReference type="Pfam" id="PF04717"/>
    </source>
</evidence>
<dbReference type="InterPro" id="IPR018769">
    <property type="entry name" value="VgrG2_DUF2345"/>
</dbReference>
<keyword evidence="8" id="KW-1185">Reference proteome</keyword>
<dbReference type="Pfam" id="PF04717">
    <property type="entry name" value="Phage_base_V"/>
    <property type="match status" value="1"/>
</dbReference>
<evidence type="ECO:0000256" key="2">
    <source>
        <dbReference type="ARBA" id="ARBA00005558"/>
    </source>
</evidence>
<dbReference type="InterPro" id="IPR050708">
    <property type="entry name" value="T6SS_VgrG/RHS"/>
</dbReference>
<feature type="domain" description="Putative type VI secretion system Rhs element associated Vgr" evidence="6">
    <location>
        <begin position="505"/>
        <end position="612"/>
    </location>
</feature>
<dbReference type="RefSeq" id="WP_276265072.1">
    <property type="nucleotide sequence ID" value="NZ_JARJLM010000219.1"/>
</dbReference>
<dbReference type="SUPFAM" id="SSF69255">
    <property type="entry name" value="gp5 N-terminal domain-like"/>
    <property type="match status" value="1"/>
</dbReference>
<dbReference type="PANTHER" id="PTHR32305:SF15">
    <property type="entry name" value="PROTEIN RHSA-RELATED"/>
    <property type="match status" value="1"/>
</dbReference>
<evidence type="ECO:0000313" key="7">
    <source>
        <dbReference type="EMBL" id="MDF3833845.1"/>
    </source>
</evidence>
<dbReference type="SUPFAM" id="SSF69279">
    <property type="entry name" value="Phage tail proteins"/>
    <property type="match status" value="2"/>
</dbReference>
<dbReference type="NCBIfam" id="TIGR01646">
    <property type="entry name" value="vgr_GE"/>
    <property type="match status" value="1"/>
</dbReference>
<dbReference type="Pfam" id="PF10106">
    <property type="entry name" value="DUF2345"/>
    <property type="match status" value="1"/>
</dbReference>
<organism evidence="7 8">
    <name type="scientific">Cupriavidus basilensis</name>
    <dbReference type="NCBI Taxonomy" id="68895"/>
    <lineage>
        <taxon>Bacteria</taxon>
        <taxon>Pseudomonadati</taxon>
        <taxon>Pseudomonadota</taxon>
        <taxon>Betaproteobacteria</taxon>
        <taxon>Burkholderiales</taxon>
        <taxon>Burkholderiaceae</taxon>
        <taxon>Cupriavidus</taxon>
    </lineage>
</organism>
<evidence type="ECO:0000259" key="6">
    <source>
        <dbReference type="Pfam" id="PF13296"/>
    </source>
</evidence>
<evidence type="ECO:0000259" key="5">
    <source>
        <dbReference type="Pfam" id="PF10106"/>
    </source>
</evidence>
<evidence type="ECO:0000313" key="8">
    <source>
        <dbReference type="Proteomes" id="UP001216674"/>
    </source>
</evidence>
<comment type="similarity">
    <text evidence="2">Belongs to the VgrG protein family.</text>
</comment>
<dbReference type="Gene3D" id="2.30.110.50">
    <property type="match status" value="1"/>
</dbReference>
<comment type="caution">
    <text evidence="7">The sequence shown here is derived from an EMBL/GenBank/DDBJ whole genome shotgun (WGS) entry which is preliminary data.</text>
</comment>
<dbReference type="Gene3D" id="3.55.50.10">
    <property type="entry name" value="Baseplate protein-like domains"/>
    <property type="match status" value="1"/>
</dbReference>
<dbReference type="Pfam" id="PF13296">
    <property type="entry name" value="T6SS_Vgr"/>
    <property type="match status" value="1"/>
</dbReference>
<protein>
    <submittedName>
        <fullName evidence="7">Type VI secretion system tip protein TssI/VgrG</fullName>
    </submittedName>
</protein>
<dbReference type="InterPro" id="IPR017847">
    <property type="entry name" value="T6SS_RhsGE_Vgr_subset"/>
</dbReference>
<feature type="domain" description="DUF2345" evidence="5">
    <location>
        <begin position="646"/>
        <end position="793"/>
    </location>
</feature>
<dbReference type="PANTHER" id="PTHR32305">
    <property type="match status" value="1"/>
</dbReference>
<evidence type="ECO:0000256" key="1">
    <source>
        <dbReference type="ARBA" id="ARBA00004613"/>
    </source>
</evidence>
<name>A0ABT6AML2_9BURK</name>
<dbReference type="InterPro" id="IPR028244">
    <property type="entry name" value="T6SS_Rhs_Vgr_dom"/>
</dbReference>
<keyword evidence="3" id="KW-0964">Secreted</keyword>
<reference evidence="7 8" key="1">
    <citation type="submission" date="2023-03" db="EMBL/GenBank/DDBJ databases">
        <title>Draft assemblies of triclosan tolerant bacteria isolated from returned activated sludge.</title>
        <authorList>
            <person name="Van Hamelsveld S."/>
        </authorList>
    </citation>
    <scope>NUCLEOTIDE SEQUENCE [LARGE SCALE GENOMIC DNA]</scope>
    <source>
        <strain evidence="7 8">GW210010_S58</strain>
    </source>
</reference>
<dbReference type="InterPro" id="IPR006533">
    <property type="entry name" value="T6SS_Vgr_RhsGE"/>
</dbReference>
<proteinExistence type="inferred from homology"/>
<comment type="subcellular location">
    <subcellularLocation>
        <location evidence="1">Secreted</location>
    </subcellularLocation>
</comment>
<dbReference type="SUPFAM" id="SSF69349">
    <property type="entry name" value="Phage fibre proteins"/>
    <property type="match status" value="1"/>
</dbReference>
<evidence type="ECO:0000256" key="3">
    <source>
        <dbReference type="ARBA" id="ARBA00022525"/>
    </source>
</evidence>
<dbReference type="Gene3D" id="2.40.50.230">
    <property type="entry name" value="Gp5 N-terminal domain"/>
    <property type="match status" value="1"/>
</dbReference>
<dbReference type="Proteomes" id="UP001216674">
    <property type="component" value="Unassembled WGS sequence"/>
</dbReference>
<dbReference type="InterPro" id="IPR037026">
    <property type="entry name" value="Vgr_OB-fold_dom_sf"/>
</dbReference>
<feature type="domain" description="Gp5/Type VI secretion system Vgr protein OB-fold" evidence="4">
    <location>
        <begin position="420"/>
        <end position="480"/>
    </location>
</feature>
<dbReference type="InterPro" id="IPR006531">
    <property type="entry name" value="Gp5/Vgr_OB"/>
</dbReference>
<dbReference type="NCBIfam" id="TIGR03361">
    <property type="entry name" value="VI_Rhs_Vgr"/>
    <property type="match status" value="1"/>
</dbReference>
<gene>
    <name evidence="7" type="primary">tssI</name>
    <name evidence="7" type="ORF">P3W85_12925</name>
</gene>
<dbReference type="Pfam" id="PF05954">
    <property type="entry name" value="Phage_GPD"/>
    <property type="match status" value="1"/>
</dbReference>